<reference evidence="1" key="2">
    <citation type="submission" date="2021-04" db="EMBL/GenBank/DDBJ databases">
        <authorList>
            <person name="Gilroy R."/>
        </authorList>
    </citation>
    <scope>NUCLEOTIDE SEQUENCE</scope>
    <source>
        <strain evidence="1">9264</strain>
    </source>
</reference>
<gene>
    <name evidence="1" type="ORF">H9906_08480</name>
</gene>
<evidence type="ECO:0008006" key="3">
    <source>
        <dbReference type="Google" id="ProtNLM"/>
    </source>
</evidence>
<reference evidence="1" key="1">
    <citation type="journal article" date="2021" name="PeerJ">
        <title>Extensive microbial diversity within the chicken gut microbiome revealed by metagenomics and culture.</title>
        <authorList>
            <person name="Gilroy R."/>
            <person name="Ravi A."/>
            <person name="Getino M."/>
            <person name="Pursley I."/>
            <person name="Horton D.L."/>
            <person name="Alikhan N.F."/>
            <person name="Baker D."/>
            <person name="Gharbi K."/>
            <person name="Hall N."/>
            <person name="Watson M."/>
            <person name="Adriaenssens E.M."/>
            <person name="Foster-Nyarko E."/>
            <person name="Jarju S."/>
            <person name="Secka A."/>
            <person name="Antonio M."/>
            <person name="Oren A."/>
            <person name="Chaudhuri R.R."/>
            <person name="La Ragione R."/>
            <person name="Hildebrand F."/>
            <person name="Pallen M.J."/>
        </authorList>
    </citation>
    <scope>NUCLEOTIDE SEQUENCE</scope>
    <source>
        <strain evidence="1">9264</strain>
    </source>
</reference>
<dbReference type="AlphaFoldDB" id="A0A9D2RH97"/>
<proteinExistence type="predicted"/>
<evidence type="ECO:0000313" key="2">
    <source>
        <dbReference type="Proteomes" id="UP000823889"/>
    </source>
</evidence>
<dbReference type="EMBL" id="DWUQ01000177">
    <property type="protein sequence ID" value="HJD45043.1"/>
    <property type="molecule type" value="Genomic_DNA"/>
</dbReference>
<organism evidence="1 2">
    <name type="scientific">Candidatus Paenalcaligenes intestinipullorum</name>
    <dbReference type="NCBI Taxonomy" id="2838718"/>
    <lineage>
        <taxon>Bacteria</taxon>
        <taxon>Pseudomonadati</taxon>
        <taxon>Pseudomonadota</taxon>
        <taxon>Betaproteobacteria</taxon>
        <taxon>Burkholderiales</taxon>
        <taxon>Alcaligenaceae</taxon>
        <taxon>Paenalcaligenes</taxon>
    </lineage>
</organism>
<sequence>MHIVLAGALPAPPYAQELLSHLGDKAPNLLKFLDQTPAYTVAVPPEEAKCTPLEAWLLQQAGFQPQAGQSLSAGWAAWLCETQAAHCNVKPDQPLWLAELVHFAPSRDGAALIPAQELTITDAQSQALFERSEQWFTDTPFRAQPISATHWRIEVPTEFTLSAPTPDLVRQSSINDWWAQDLNTRPWRRLVNEFQMLWFSDPINAQRQDQGLLSINSLWLFGGASRQQFNAAENSPPYTLIRSLEPYAQQQQWGDWLVELQHIEQQFTELIQNNSIQSVVLTGRDRYLWANRTFKPSLWQRWFNRSTTQWRTLWSNP</sequence>
<accession>A0A9D2RH97</accession>
<evidence type="ECO:0000313" key="1">
    <source>
        <dbReference type="EMBL" id="HJD45043.1"/>
    </source>
</evidence>
<name>A0A9D2RH97_9BURK</name>
<comment type="caution">
    <text evidence="1">The sequence shown here is derived from an EMBL/GenBank/DDBJ whole genome shotgun (WGS) entry which is preliminary data.</text>
</comment>
<protein>
    <recommendedName>
        <fullName evidence="3">Cofactor-independent phosphoglycerate mutase</fullName>
    </recommendedName>
</protein>
<dbReference type="Proteomes" id="UP000823889">
    <property type="component" value="Unassembled WGS sequence"/>
</dbReference>